<evidence type="ECO:0000313" key="1">
    <source>
        <dbReference type="EMBL" id="SUH39376.1"/>
    </source>
</evidence>
<name>A0A379X1A4_SALET</name>
<dbReference type="Pfam" id="PF21576">
    <property type="entry name" value="T6SS_Tgi2PP"/>
    <property type="match status" value="1"/>
</dbReference>
<protein>
    <submittedName>
        <fullName evidence="1">Secreted protein</fullName>
    </submittedName>
</protein>
<accession>A0A379X1A4</accession>
<gene>
    <name evidence="1" type="ORF">NCTC8261_05731</name>
</gene>
<proteinExistence type="predicted"/>
<dbReference type="InterPro" id="IPR049066">
    <property type="entry name" value="T6SS_Tgi2PP"/>
</dbReference>
<organism evidence="1 2">
    <name type="scientific">Salmonella enterica I</name>
    <dbReference type="NCBI Taxonomy" id="59201"/>
    <lineage>
        <taxon>Bacteria</taxon>
        <taxon>Pseudomonadati</taxon>
        <taxon>Pseudomonadota</taxon>
        <taxon>Gammaproteobacteria</taxon>
        <taxon>Enterobacterales</taxon>
        <taxon>Enterobacteriaceae</taxon>
        <taxon>Salmonella</taxon>
    </lineage>
</organism>
<reference evidence="1 2" key="1">
    <citation type="submission" date="2018-06" db="EMBL/GenBank/DDBJ databases">
        <authorList>
            <consortium name="Pathogen Informatics"/>
            <person name="Doyle S."/>
        </authorList>
    </citation>
    <scope>NUCLEOTIDE SEQUENCE [LARGE SCALE GENOMIC DNA]</scope>
    <source>
        <strain evidence="1 2">NCTC8261</strain>
    </source>
</reference>
<dbReference type="EMBL" id="UGXT01000002">
    <property type="protein sequence ID" value="SUH39376.1"/>
    <property type="molecule type" value="Genomic_DNA"/>
</dbReference>
<evidence type="ECO:0000313" key="2">
    <source>
        <dbReference type="Proteomes" id="UP000254712"/>
    </source>
</evidence>
<sequence>MPRKIMLVFFLFISEFCYAQVVVSEFNLSDINRGGMTKAQAEKLLIIALKYQKYDLSLDGVFVDGDLQDKHGNPPHPGYYDFSLGYDTPTVGAIDYWGLFSVSSQTGDIWEINKCERIIFPQLQKIQQEIMKKTGATFTSEVVQRRGWAVQMNSGIVGSTGHTLPAGKAGSGSRIVKGGMWDALRLVDEENRGQML</sequence>
<dbReference type="AlphaFoldDB" id="A0A379X1A4"/>
<dbReference type="Proteomes" id="UP000254712">
    <property type="component" value="Unassembled WGS sequence"/>
</dbReference>
<dbReference type="Gene3D" id="3.10.450.170">
    <property type="entry name" value="type vi secretion system effector-immunity co pseudomonas protegens"/>
    <property type="match status" value="1"/>
</dbReference>